<dbReference type="PANTHER" id="PTHR33936">
    <property type="entry name" value="PROTEIN CBG17840"/>
    <property type="match status" value="1"/>
</dbReference>
<evidence type="ECO:0000259" key="4">
    <source>
        <dbReference type="PROSITE" id="PS50966"/>
    </source>
</evidence>
<evidence type="ECO:0000259" key="3">
    <source>
        <dbReference type="PROSITE" id="PS50157"/>
    </source>
</evidence>
<reference evidence="5 7" key="1">
    <citation type="journal article" date="2017" name="Gigascience">
        <title>Genome sequence of the small brown planthopper, Laodelphax striatellus.</title>
        <authorList>
            <person name="Zhu J."/>
            <person name="Jiang F."/>
            <person name="Wang X."/>
            <person name="Yang P."/>
            <person name="Bao Y."/>
            <person name="Zhao W."/>
            <person name="Wang W."/>
            <person name="Lu H."/>
            <person name="Wang Q."/>
            <person name="Cui N."/>
            <person name="Li J."/>
            <person name="Chen X."/>
            <person name="Luo L."/>
            <person name="Yu J."/>
            <person name="Kang L."/>
            <person name="Cui F."/>
        </authorList>
    </citation>
    <scope>NUCLEOTIDE SEQUENCE [LARGE SCALE GENOMIC DNA]</scope>
    <source>
        <strain evidence="5">Lst14</strain>
        <tissue evidence="5">Whole body</tissue>
    </source>
</reference>
<comment type="caution">
    <text evidence="5">The sequence shown here is derived from an EMBL/GenBank/DDBJ whole genome shotgun (WGS) entry which is preliminary data.</text>
</comment>
<reference evidence="5" key="2">
    <citation type="submission" date="2019-02" db="EMBL/GenBank/DDBJ databases">
        <authorList>
            <person name="Zhu J."/>
            <person name="Jiang F."/>
            <person name="Wang X."/>
            <person name="Yang P."/>
            <person name="Bao Y."/>
            <person name="Zhao W."/>
            <person name="Wang W."/>
            <person name="Lu H."/>
            <person name="Wang Q."/>
            <person name="Cui N."/>
            <person name="Li J."/>
            <person name="Chen X."/>
            <person name="Luo L."/>
            <person name="Yu J."/>
            <person name="Kang L."/>
            <person name="Cui F."/>
        </authorList>
    </citation>
    <scope>NUCLEOTIDE SEQUENCE</scope>
    <source>
        <strain evidence="5">Lst14</strain>
        <tissue evidence="5">Whole body</tissue>
    </source>
</reference>
<sequence>MMEETTTTADSAVFNSSAESNKIITCSACTRTFTRTYNVKRHFQKVHPNLENPYQSEVKRRCLVMCAMCDSIFNNFRDLDTHFLREHDIALKTEIFNFSSAGEFYDWKKELEDKHNALFTKRSGKKALADNNNYSLYFNCHRSGIYIEKEQRQRKLKSQGSAKINASCPSRMKAVFESDGSVNVEYCMTHVGHGNEFRRTNFTQNDRQSSKSNPESGSKDNQVSSKLRSIRERHRKSTTLGVDLVIETNLGSEKAWNVVSPSKRPQIFTVKQASECECTLTCVSCQVCIHRYTCTCSDSTVRWNMCKHIHLVCRYLKNDPEPVVLAEEEAFNNCDSLESNLQIEDDSKIGVTDHVILKPIAEPDGACNSQALAPGDDVSAKMDIDESHIILDANDPSVTDRIKIEILNEINDILQTSTSIEELDLIKKGVKSLKPLLDSLKTSYGIKRTSAEVQFAAITAVTEEPQQVFHSEVFSFFTE</sequence>
<dbReference type="Proteomes" id="UP000291343">
    <property type="component" value="Unassembled WGS sequence"/>
</dbReference>
<gene>
    <name evidence="5" type="ORF">LSTR_LSTR009888</name>
    <name evidence="6" type="ORF">LSTR_LSTR016556</name>
</gene>
<dbReference type="PROSITE" id="PS50157">
    <property type="entry name" value="ZINC_FINGER_C2H2_2"/>
    <property type="match status" value="1"/>
</dbReference>
<evidence type="ECO:0000256" key="1">
    <source>
        <dbReference type="PROSITE-ProRule" id="PRU00042"/>
    </source>
</evidence>
<dbReference type="InterPro" id="IPR007527">
    <property type="entry name" value="Znf_SWIM"/>
</dbReference>
<dbReference type="AlphaFoldDB" id="A0A482WK25"/>
<feature type="domain" description="C2H2-type" evidence="3">
    <location>
        <begin position="24"/>
        <end position="52"/>
    </location>
</feature>
<feature type="domain" description="SWIM-type" evidence="4">
    <location>
        <begin position="285"/>
        <end position="317"/>
    </location>
</feature>
<dbReference type="PANTHER" id="PTHR33936:SF24">
    <property type="entry name" value="C2H2-TYPE DOMAIN-CONTAINING PROTEIN"/>
    <property type="match status" value="1"/>
</dbReference>
<dbReference type="EMBL" id="QKKF02033200">
    <property type="protein sequence ID" value="RZF33864.1"/>
    <property type="molecule type" value="Genomic_DNA"/>
</dbReference>
<feature type="region of interest" description="Disordered" evidence="2">
    <location>
        <begin position="198"/>
        <end position="232"/>
    </location>
</feature>
<dbReference type="OrthoDB" id="6779477at2759"/>
<evidence type="ECO:0000313" key="5">
    <source>
        <dbReference type="EMBL" id="RZF33864.1"/>
    </source>
</evidence>
<dbReference type="EMBL" id="QKKF02003170">
    <property type="protein sequence ID" value="RZF47827.1"/>
    <property type="molecule type" value="Genomic_DNA"/>
</dbReference>
<organism evidence="5 7">
    <name type="scientific">Laodelphax striatellus</name>
    <name type="common">Small brown planthopper</name>
    <name type="synonym">Delphax striatella</name>
    <dbReference type="NCBI Taxonomy" id="195883"/>
    <lineage>
        <taxon>Eukaryota</taxon>
        <taxon>Metazoa</taxon>
        <taxon>Ecdysozoa</taxon>
        <taxon>Arthropoda</taxon>
        <taxon>Hexapoda</taxon>
        <taxon>Insecta</taxon>
        <taxon>Pterygota</taxon>
        <taxon>Neoptera</taxon>
        <taxon>Paraneoptera</taxon>
        <taxon>Hemiptera</taxon>
        <taxon>Auchenorrhyncha</taxon>
        <taxon>Fulgoroidea</taxon>
        <taxon>Delphacidae</taxon>
        <taxon>Criomorphinae</taxon>
        <taxon>Laodelphax</taxon>
    </lineage>
</organism>
<dbReference type="Gene3D" id="3.30.160.60">
    <property type="entry name" value="Classic Zinc Finger"/>
    <property type="match status" value="1"/>
</dbReference>
<feature type="compositionally biased region" description="Polar residues" evidence="2">
    <location>
        <begin position="200"/>
        <end position="227"/>
    </location>
</feature>
<dbReference type="InterPro" id="IPR052797">
    <property type="entry name" value="RegFact_GeneExpr_CellDeath"/>
</dbReference>
<dbReference type="STRING" id="195883.A0A482WK25"/>
<keyword evidence="1" id="KW-0863">Zinc-finger</keyword>
<evidence type="ECO:0008006" key="8">
    <source>
        <dbReference type="Google" id="ProtNLM"/>
    </source>
</evidence>
<dbReference type="PROSITE" id="PS00028">
    <property type="entry name" value="ZINC_FINGER_C2H2_1"/>
    <property type="match status" value="2"/>
</dbReference>
<dbReference type="SMART" id="SM00355">
    <property type="entry name" value="ZnF_C2H2"/>
    <property type="match status" value="2"/>
</dbReference>
<dbReference type="PROSITE" id="PS50966">
    <property type="entry name" value="ZF_SWIM"/>
    <property type="match status" value="1"/>
</dbReference>
<evidence type="ECO:0000256" key="2">
    <source>
        <dbReference type="SAM" id="MobiDB-lite"/>
    </source>
</evidence>
<dbReference type="GO" id="GO:0008270">
    <property type="term" value="F:zinc ion binding"/>
    <property type="evidence" value="ECO:0007669"/>
    <property type="project" value="UniProtKB-KW"/>
</dbReference>
<keyword evidence="7" id="KW-1185">Reference proteome</keyword>
<proteinExistence type="predicted"/>
<dbReference type="InterPro" id="IPR013087">
    <property type="entry name" value="Znf_C2H2_type"/>
</dbReference>
<protein>
    <recommendedName>
        <fullName evidence="8">SWIM-type domain-containing protein</fullName>
    </recommendedName>
</protein>
<accession>A0A482WK25</accession>
<dbReference type="InParanoid" id="A0A482WK25"/>
<evidence type="ECO:0000313" key="7">
    <source>
        <dbReference type="Proteomes" id="UP000291343"/>
    </source>
</evidence>
<keyword evidence="1" id="KW-0479">Metal-binding</keyword>
<keyword evidence="1" id="KW-0862">Zinc</keyword>
<name>A0A482WK25_LAOST</name>
<evidence type="ECO:0000313" key="6">
    <source>
        <dbReference type="EMBL" id="RZF47827.1"/>
    </source>
</evidence>